<proteinExistence type="predicted"/>
<dbReference type="BioCyc" id="HAUR316274:GHYA-3262-MONOMER"/>
<dbReference type="HOGENOM" id="CLU_1037355_0_0_0"/>
<name>A9B6Z6_HERA2</name>
<dbReference type="EMBL" id="CP000875">
    <property type="protein sequence ID" value="ABX05864.1"/>
    <property type="molecule type" value="Genomic_DNA"/>
</dbReference>
<dbReference type="Proteomes" id="UP000000787">
    <property type="component" value="Chromosome"/>
</dbReference>
<dbReference type="InParanoid" id="A9B6Z6"/>
<dbReference type="AlphaFoldDB" id="A9B6Z6"/>
<evidence type="ECO:0000313" key="1">
    <source>
        <dbReference type="EMBL" id="ABX05864.1"/>
    </source>
</evidence>
<organism evidence="1 2">
    <name type="scientific">Herpetosiphon aurantiacus (strain ATCC 23779 / DSM 785 / 114-95)</name>
    <dbReference type="NCBI Taxonomy" id="316274"/>
    <lineage>
        <taxon>Bacteria</taxon>
        <taxon>Bacillati</taxon>
        <taxon>Chloroflexota</taxon>
        <taxon>Chloroflexia</taxon>
        <taxon>Herpetosiphonales</taxon>
        <taxon>Herpetosiphonaceae</taxon>
        <taxon>Herpetosiphon</taxon>
    </lineage>
</organism>
<gene>
    <name evidence="1" type="ordered locus">Haur_3227</name>
</gene>
<evidence type="ECO:0000313" key="2">
    <source>
        <dbReference type="Proteomes" id="UP000000787"/>
    </source>
</evidence>
<protein>
    <submittedName>
        <fullName evidence="1">Uncharacterized protein</fullName>
    </submittedName>
</protein>
<dbReference type="KEGG" id="hau:Haur_3227"/>
<accession>A9B6Z6</accession>
<reference evidence="1 2" key="1">
    <citation type="journal article" date="2011" name="Stand. Genomic Sci.">
        <title>Complete genome sequence of the filamentous gliding predatory bacterium Herpetosiphon aurantiacus type strain (114-95(T)).</title>
        <authorList>
            <person name="Kiss H."/>
            <person name="Nett M."/>
            <person name="Domin N."/>
            <person name="Martin K."/>
            <person name="Maresca J.A."/>
            <person name="Copeland A."/>
            <person name="Lapidus A."/>
            <person name="Lucas S."/>
            <person name="Berry K.W."/>
            <person name="Glavina Del Rio T."/>
            <person name="Dalin E."/>
            <person name="Tice H."/>
            <person name="Pitluck S."/>
            <person name="Richardson P."/>
            <person name="Bruce D."/>
            <person name="Goodwin L."/>
            <person name="Han C."/>
            <person name="Detter J.C."/>
            <person name="Schmutz J."/>
            <person name="Brettin T."/>
            <person name="Land M."/>
            <person name="Hauser L."/>
            <person name="Kyrpides N.C."/>
            <person name="Ivanova N."/>
            <person name="Goker M."/>
            <person name="Woyke T."/>
            <person name="Klenk H.P."/>
            <person name="Bryant D.A."/>
        </authorList>
    </citation>
    <scope>NUCLEOTIDE SEQUENCE [LARGE SCALE GENOMIC DNA]</scope>
    <source>
        <strain evidence="2">ATCC 23779 / DSM 785 / 114-95</strain>
    </source>
</reference>
<sequence>MGSDAEVFIFDYQMYTSSVVPAMQTFIKTSNAEPWLAAIIRASDELMLPAYREQYVYKFQHGADFQAHCSYLDKNWAWRGQHQSAKAWFANWQQRACRSTSCVEINQCALHQQGHLADELTLLLNEVVEQRCLGSSIFVGRTVTVRFHQAWLLQQGIEVEHPVNQLLDCLGQRGWVIGYGWAGSAEGIHGWLNPQETARLAYHLSKFELPSIQPTLEAMQQALRTFWNQDLREEYFPNVAFEALGLAFIRNLALLARQEQQGLLWRNT</sequence>
<keyword evidence="2" id="KW-1185">Reference proteome</keyword>